<keyword evidence="4" id="KW-0143">Chaperone</keyword>
<dbReference type="Gene3D" id="3.55.30.10">
    <property type="entry name" value="Hsp33 domain"/>
    <property type="match status" value="1"/>
</dbReference>
<dbReference type="GO" id="GO:0005737">
    <property type="term" value="C:cytoplasm"/>
    <property type="evidence" value="ECO:0007669"/>
    <property type="project" value="InterPro"/>
</dbReference>
<protein>
    <submittedName>
        <fullName evidence="7">Hsp33 family molecular chaperone HslO</fullName>
    </submittedName>
</protein>
<dbReference type="SUPFAM" id="SSF64397">
    <property type="entry name" value="Hsp33 domain"/>
    <property type="match status" value="1"/>
</dbReference>
<dbReference type="SUPFAM" id="SSF118352">
    <property type="entry name" value="HSP33 redox switch-like"/>
    <property type="match status" value="1"/>
</dbReference>
<evidence type="ECO:0000256" key="1">
    <source>
        <dbReference type="ARBA" id="ARBA00022490"/>
    </source>
</evidence>
<dbReference type="RefSeq" id="WP_210803321.1">
    <property type="nucleotide sequence ID" value="NZ_JAGQDE010000016.1"/>
</dbReference>
<dbReference type="InterPro" id="IPR016154">
    <property type="entry name" value="Heat_shock_Hsp33_C"/>
</dbReference>
<dbReference type="GO" id="GO:0051082">
    <property type="term" value="F:unfolded protein binding"/>
    <property type="evidence" value="ECO:0007669"/>
    <property type="project" value="InterPro"/>
</dbReference>
<keyword evidence="2" id="KW-0862">Zinc</keyword>
<gene>
    <name evidence="7" type="ORF">KAK06_16950</name>
</gene>
<dbReference type="CDD" id="cd00498">
    <property type="entry name" value="Hsp33"/>
    <property type="match status" value="1"/>
</dbReference>
<dbReference type="InterPro" id="IPR016153">
    <property type="entry name" value="Heat_shock_Hsp33_N"/>
</dbReference>
<evidence type="ECO:0000256" key="2">
    <source>
        <dbReference type="ARBA" id="ARBA00022833"/>
    </source>
</evidence>
<organism evidence="7 8">
    <name type="scientific">Ideonella aquatica</name>
    <dbReference type="NCBI Taxonomy" id="2824119"/>
    <lineage>
        <taxon>Bacteria</taxon>
        <taxon>Pseudomonadati</taxon>
        <taxon>Pseudomonadota</taxon>
        <taxon>Betaproteobacteria</taxon>
        <taxon>Burkholderiales</taxon>
        <taxon>Sphaerotilaceae</taxon>
        <taxon>Ideonella</taxon>
    </lineage>
</organism>
<dbReference type="EMBL" id="JAGQDE010000016">
    <property type="protein sequence ID" value="MBQ0960646.1"/>
    <property type="molecule type" value="Genomic_DNA"/>
</dbReference>
<keyword evidence="1" id="KW-0963">Cytoplasm</keyword>
<sequence>MSELHTFIFEGLPVRGMLVRLTDSWREVLTRREEAGAFPPEVRQLLGEMAAAATLMQANIKFNGALILQVLGDGPVKLAVAEANSELGFRATAKVVGEVPAGAQLEALLNVHGKGRCAITLDPKDRLPGQQPYQGVVPLHGDQREPLQQLSQVLEHYMLQSEQLDTRLVLAANDEIAAGLLIQRLPVEGEGNLGGRYGAGPSQAGPSPRGGQPAQPAWGQSWGNEDEIGLSEAFNRIAHLSATLTRDELLTLDADTILRRLFWEETVRRFEPRAPRFACSCSAERVRGMLSSLGRDEADSILAERGEIEVGCDFCGRHYRFDAVDVGELFTPGAHPGDEGATRH</sequence>
<evidence type="ECO:0000256" key="5">
    <source>
        <dbReference type="ARBA" id="ARBA00023284"/>
    </source>
</evidence>
<dbReference type="InterPro" id="IPR000397">
    <property type="entry name" value="Heat_shock_Hsp33"/>
</dbReference>
<keyword evidence="3" id="KW-1015">Disulfide bond</keyword>
<comment type="caution">
    <text evidence="7">The sequence shown here is derived from an EMBL/GenBank/DDBJ whole genome shotgun (WGS) entry which is preliminary data.</text>
</comment>
<dbReference type="AlphaFoldDB" id="A0A940YQG7"/>
<feature type="region of interest" description="Disordered" evidence="6">
    <location>
        <begin position="193"/>
        <end position="222"/>
    </location>
</feature>
<dbReference type="PANTHER" id="PTHR30111:SF1">
    <property type="entry name" value="33 KDA CHAPERONIN"/>
    <property type="match status" value="1"/>
</dbReference>
<dbReference type="PANTHER" id="PTHR30111">
    <property type="entry name" value="33 KDA CHAPERONIN"/>
    <property type="match status" value="1"/>
</dbReference>
<dbReference type="Gene3D" id="3.90.1280.10">
    <property type="entry name" value="HSP33 redox switch-like"/>
    <property type="match status" value="1"/>
</dbReference>
<dbReference type="InterPro" id="IPR023212">
    <property type="entry name" value="Hsp33_helix_hairpin_bin_dom_sf"/>
</dbReference>
<dbReference type="Gene3D" id="1.10.287.480">
    <property type="entry name" value="helix hairpin bin"/>
    <property type="match status" value="1"/>
</dbReference>
<evidence type="ECO:0000256" key="3">
    <source>
        <dbReference type="ARBA" id="ARBA00023157"/>
    </source>
</evidence>
<dbReference type="Proteomes" id="UP000678374">
    <property type="component" value="Unassembled WGS sequence"/>
</dbReference>
<evidence type="ECO:0000313" key="7">
    <source>
        <dbReference type="EMBL" id="MBQ0960646.1"/>
    </source>
</evidence>
<evidence type="ECO:0000313" key="8">
    <source>
        <dbReference type="Proteomes" id="UP000678374"/>
    </source>
</evidence>
<proteinExistence type="predicted"/>
<dbReference type="PIRSF" id="PIRSF005261">
    <property type="entry name" value="Heat_shock_Hsp33"/>
    <property type="match status" value="1"/>
</dbReference>
<dbReference type="GO" id="GO:0044183">
    <property type="term" value="F:protein folding chaperone"/>
    <property type="evidence" value="ECO:0007669"/>
    <property type="project" value="TreeGrafter"/>
</dbReference>
<keyword evidence="5" id="KW-0676">Redox-active center</keyword>
<keyword evidence="8" id="KW-1185">Reference proteome</keyword>
<dbReference type="GO" id="GO:0042026">
    <property type="term" value="P:protein refolding"/>
    <property type="evidence" value="ECO:0007669"/>
    <property type="project" value="TreeGrafter"/>
</dbReference>
<evidence type="ECO:0000256" key="6">
    <source>
        <dbReference type="SAM" id="MobiDB-lite"/>
    </source>
</evidence>
<reference evidence="7" key="1">
    <citation type="submission" date="2021-04" db="EMBL/GenBank/DDBJ databases">
        <title>The genome sequence of Ideonella sp. 4Y11.</title>
        <authorList>
            <person name="Liu Y."/>
        </authorList>
    </citation>
    <scope>NUCLEOTIDE SEQUENCE</scope>
    <source>
        <strain evidence="7">4Y11</strain>
    </source>
</reference>
<name>A0A940YQG7_9BURK</name>
<accession>A0A940YQG7</accession>
<evidence type="ECO:0000256" key="4">
    <source>
        <dbReference type="ARBA" id="ARBA00023186"/>
    </source>
</evidence>
<dbReference type="Pfam" id="PF01430">
    <property type="entry name" value="HSP33"/>
    <property type="match status" value="1"/>
</dbReference>